<protein>
    <recommendedName>
        <fullName evidence="7">Ferlin B-domain domain-containing protein</fullName>
    </recommendedName>
</protein>
<keyword evidence="9" id="KW-1185">Reference proteome</keyword>
<dbReference type="InterPro" id="IPR035892">
    <property type="entry name" value="C2_domain_sf"/>
</dbReference>
<dbReference type="HOGENOM" id="CLU_359575_0_0_1"/>
<keyword evidence="2" id="KW-0812">Transmembrane</keyword>
<dbReference type="eggNOG" id="KOG1326">
    <property type="taxonomic scope" value="Eukaryota"/>
</dbReference>
<feature type="compositionally biased region" description="Polar residues" evidence="6">
    <location>
        <begin position="417"/>
        <end position="429"/>
    </location>
</feature>
<feature type="region of interest" description="Disordered" evidence="6">
    <location>
        <begin position="554"/>
        <end position="584"/>
    </location>
</feature>
<dbReference type="GO" id="GO:0007009">
    <property type="term" value="P:plasma membrane organization"/>
    <property type="evidence" value="ECO:0007669"/>
    <property type="project" value="TreeGrafter"/>
</dbReference>
<feature type="region of interest" description="Disordered" evidence="6">
    <location>
        <begin position="518"/>
        <end position="539"/>
    </location>
</feature>
<dbReference type="SUPFAM" id="SSF49562">
    <property type="entry name" value="C2 domain (Calcium/lipid-binding domain, CaLB)"/>
    <property type="match status" value="1"/>
</dbReference>
<dbReference type="AlphaFoldDB" id="T1JRW1"/>
<dbReference type="Pfam" id="PF08150">
    <property type="entry name" value="FerB"/>
    <property type="match status" value="1"/>
</dbReference>
<dbReference type="InterPro" id="IPR000008">
    <property type="entry name" value="C2_dom"/>
</dbReference>
<dbReference type="EMBL" id="CAEY01000456">
    <property type="status" value="NOT_ANNOTATED_CDS"/>
    <property type="molecule type" value="Genomic_DNA"/>
</dbReference>
<dbReference type="SMART" id="SM01201">
    <property type="entry name" value="FerB"/>
    <property type="match status" value="1"/>
</dbReference>
<dbReference type="PANTHER" id="PTHR12546:SF60">
    <property type="entry name" value="MISFIRE, ISOFORM F"/>
    <property type="match status" value="1"/>
</dbReference>
<comment type="subcellular location">
    <subcellularLocation>
        <location evidence="1">Membrane</location>
        <topology evidence="1">Single-pass membrane protein</topology>
    </subcellularLocation>
</comment>
<evidence type="ECO:0000256" key="5">
    <source>
        <dbReference type="ARBA" id="ARBA00023136"/>
    </source>
</evidence>
<evidence type="ECO:0000256" key="1">
    <source>
        <dbReference type="ARBA" id="ARBA00004167"/>
    </source>
</evidence>
<evidence type="ECO:0000256" key="3">
    <source>
        <dbReference type="ARBA" id="ARBA00022737"/>
    </source>
</evidence>
<dbReference type="EnsemblMetazoa" id="tetur01g08350.1">
    <property type="protein sequence ID" value="tetur01g08350.1"/>
    <property type="gene ID" value="tetur01g08350"/>
</dbReference>
<accession>T1JRW1</accession>
<proteinExistence type="predicted"/>
<name>T1JRW1_TETUR</name>
<evidence type="ECO:0000313" key="8">
    <source>
        <dbReference type="EnsemblMetazoa" id="tetur01g08350.1"/>
    </source>
</evidence>
<dbReference type="InterPro" id="IPR037721">
    <property type="entry name" value="Ferlin"/>
</dbReference>
<dbReference type="Proteomes" id="UP000015104">
    <property type="component" value="Unassembled WGS sequence"/>
</dbReference>
<reference evidence="8" key="2">
    <citation type="submission" date="2015-06" db="UniProtKB">
        <authorList>
            <consortium name="EnsemblMetazoa"/>
        </authorList>
    </citation>
    <scope>IDENTIFICATION</scope>
</reference>
<keyword evidence="5" id="KW-0472">Membrane</keyword>
<feature type="region of interest" description="Disordered" evidence="6">
    <location>
        <begin position="417"/>
        <end position="452"/>
    </location>
</feature>
<dbReference type="Pfam" id="PF00168">
    <property type="entry name" value="C2"/>
    <property type="match status" value="2"/>
</dbReference>
<dbReference type="PANTHER" id="PTHR12546">
    <property type="entry name" value="FER-1-LIKE"/>
    <property type="match status" value="1"/>
</dbReference>
<evidence type="ECO:0000256" key="6">
    <source>
        <dbReference type="SAM" id="MobiDB-lite"/>
    </source>
</evidence>
<feature type="compositionally biased region" description="Basic and acidic residues" evidence="6">
    <location>
        <begin position="430"/>
        <end position="443"/>
    </location>
</feature>
<evidence type="ECO:0000259" key="7">
    <source>
        <dbReference type="SMART" id="SM01201"/>
    </source>
</evidence>
<feature type="compositionally biased region" description="Basic and acidic residues" evidence="6">
    <location>
        <begin position="559"/>
        <end position="571"/>
    </location>
</feature>
<evidence type="ECO:0000256" key="2">
    <source>
        <dbReference type="ARBA" id="ARBA00022692"/>
    </source>
</evidence>
<dbReference type="InterPro" id="IPR012561">
    <property type="entry name" value="Ferlin_B-domain"/>
</dbReference>
<reference evidence="9" key="1">
    <citation type="submission" date="2011-08" db="EMBL/GenBank/DDBJ databases">
        <authorList>
            <person name="Rombauts S."/>
        </authorList>
    </citation>
    <scope>NUCLEOTIDE SEQUENCE</scope>
    <source>
        <strain evidence="9">London</strain>
    </source>
</reference>
<evidence type="ECO:0000256" key="4">
    <source>
        <dbReference type="ARBA" id="ARBA00022989"/>
    </source>
</evidence>
<keyword evidence="4" id="KW-1133">Transmembrane helix</keyword>
<evidence type="ECO:0000313" key="9">
    <source>
        <dbReference type="Proteomes" id="UP000015104"/>
    </source>
</evidence>
<organism evidence="8 9">
    <name type="scientific">Tetranychus urticae</name>
    <name type="common">Two-spotted spider mite</name>
    <dbReference type="NCBI Taxonomy" id="32264"/>
    <lineage>
        <taxon>Eukaryota</taxon>
        <taxon>Metazoa</taxon>
        <taxon>Ecdysozoa</taxon>
        <taxon>Arthropoda</taxon>
        <taxon>Chelicerata</taxon>
        <taxon>Arachnida</taxon>
        <taxon>Acari</taxon>
        <taxon>Acariformes</taxon>
        <taxon>Trombidiformes</taxon>
        <taxon>Prostigmata</taxon>
        <taxon>Eleutherengona</taxon>
        <taxon>Raphignathae</taxon>
        <taxon>Tetranychoidea</taxon>
        <taxon>Tetranychidae</taxon>
        <taxon>Tetranychus</taxon>
    </lineage>
</organism>
<keyword evidence="3" id="KW-0677">Repeat</keyword>
<dbReference type="GO" id="GO:0016020">
    <property type="term" value="C:membrane"/>
    <property type="evidence" value="ECO:0007669"/>
    <property type="project" value="UniProtKB-SubCell"/>
</dbReference>
<feature type="domain" description="Ferlin B-domain" evidence="7">
    <location>
        <begin position="735"/>
        <end position="778"/>
    </location>
</feature>
<sequence>MTLIQSNDYDHDFLLSLDDPMPPMPNEYHDSITTPVLVTEPNERRESAILTDKLQKYNLTVNVFEVKLVTSEVNQNKEGKISLNDTISSVNSPIIPVSATGTASKVNLSVKIEIDEQVAKTGRKAVKLTNLGDPIVFNETFTFTFNTVLSQFLDNSISFRLLKTGKLVKGTKVLGKVDLDLISLYNEPGRKVKESSIPIFNEISSELVGHLKCDLIIDLPNVDKKESLLPIIRPVTPISRLTHFDSNALKTVSLSVNIYSGEIPVSKIRTRDKIVSRIRSKKTSGLCVTVKLGDLEGSTSSVKRFTTPTWNECIKFNTKLNLKKPPNMTIKVQDKSGSLLFKPLVQTIDLSKIFLISGKSGSIYGPSYLVVKEVPKDPVFADTCASGRILISISSKVSPLSAASSSVTINSKGFDQSINNSNTSTATDDPSNKENSQSERLEEPTVTTGPIDDLLGMMHPKEDEFTFLGVLYSSDKISKKFENRKLSYEVEIGHHNMHFDRCSSPSILDLTSISVIDGGTDDKSSLPERSTPIKGYSEQDTNKFTETSSILTAISRSSGKSERGSISEDKQSQVAPDKSTITTPLKPVTGEDDYLCLPLGKTRPLLGIEQMIIDLRHRTYVHNMIVRIREELEFGLTDVREMALVEHQDTCRRFRGVLEDLMVHCNRFLALTVTPSKYPKNELDILFIKYRQRELIKLSNDVKQTLIALNETNLSESLSTVTNYLGKIEDLLADPQDGFPDIMIYLLADNKRVGYLRLPASEIIFSRLDNERGPSAVNY</sequence>